<dbReference type="InterPro" id="IPR029069">
    <property type="entry name" value="HotDog_dom_sf"/>
</dbReference>
<evidence type="ECO:0000313" key="1">
    <source>
        <dbReference type="EMBL" id="GAA1659788.1"/>
    </source>
</evidence>
<keyword evidence="2" id="KW-1185">Reference proteome</keyword>
<dbReference type="Pfam" id="PF13279">
    <property type="entry name" value="4HBT_2"/>
    <property type="match status" value="1"/>
</dbReference>
<dbReference type="SUPFAM" id="SSF54637">
    <property type="entry name" value="Thioesterase/thiol ester dehydrase-isomerase"/>
    <property type="match status" value="1"/>
</dbReference>
<dbReference type="PANTHER" id="PTHR31793:SF24">
    <property type="entry name" value="LONG-CHAIN ACYL-COA THIOESTERASE FADM"/>
    <property type="match status" value="1"/>
</dbReference>
<accession>A0ABN2FUB5</accession>
<gene>
    <name evidence="1" type="ORF">GCM10009765_06450</name>
</gene>
<dbReference type="InterPro" id="IPR050563">
    <property type="entry name" value="4-hydroxybenzoyl-CoA_TE"/>
</dbReference>
<dbReference type="EMBL" id="BAAANY010000002">
    <property type="protein sequence ID" value="GAA1659788.1"/>
    <property type="molecule type" value="Genomic_DNA"/>
</dbReference>
<dbReference type="CDD" id="cd00586">
    <property type="entry name" value="4HBT"/>
    <property type="match status" value="1"/>
</dbReference>
<organism evidence="1 2">
    <name type="scientific">Fodinicola feengrottensis</name>
    <dbReference type="NCBI Taxonomy" id="435914"/>
    <lineage>
        <taxon>Bacteria</taxon>
        <taxon>Bacillati</taxon>
        <taxon>Actinomycetota</taxon>
        <taxon>Actinomycetes</taxon>
        <taxon>Mycobacteriales</taxon>
        <taxon>Fodinicola</taxon>
    </lineage>
</organism>
<proteinExistence type="predicted"/>
<dbReference type="Gene3D" id="3.10.129.10">
    <property type="entry name" value="Hotdog Thioesterase"/>
    <property type="match status" value="1"/>
</dbReference>
<dbReference type="PANTHER" id="PTHR31793">
    <property type="entry name" value="4-HYDROXYBENZOYL-COA THIOESTERASE FAMILY MEMBER"/>
    <property type="match status" value="1"/>
</dbReference>
<comment type="caution">
    <text evidence="1">The sequence shown here is derived from an EMBL/GenBank/DDBJ whole genome shotgun (WGS) entry which is preliminary data.</text>
</comment>
<dbReference type="Proteomes" id="UP001500618">
    <property type="component" value="Unassembled WGS sequence"/>
</dbReference>
<protein>
    <submittedName>
        <fullName evidence="1">Acyl-CoA thioesterase</fullName>
    </submittedName>
</protein>
<name>A0ABN2FUB5_9ACTN</name>
<reference evidence="1 2" key="1">
    <citation type="journal article" date="2019" name="Int. J. Syst. Evol. Microbiol.">
        <title>The Global Catalogue of Microorganisms (GCM) 10K type strain sequencing project: providing services to taxonomists for standard genome sequencing and annotation.</title>
        <authorList>
            <consortium name="The Broad Institute Genomics Platform"/>
            <consortium name="The Broad Institute Genome Sequencing Center for Infectious Disease"/>
            <person name="Wu L."/>
            <person name="Ma J."/>
        </authorList>
    </citation>
    <scope>NUCLEOTIDE SEQUENCE [LARGE SCALE GENOMIC DNA]</scope>
    <source>
        <strain evidence="1 2">JCM 14718</strain>
    </source>
</reference>
<evidence type="ECO:0000313" key="2">
    <source>
        <dbReference type="Proteomes" id="UP001500618"/>
    </source>
</evidence>
<sequence>MAVRVFDLDTNGHVRGPIYLEFADHARWECVRAAGISLDDLAAAGFGPVNLETTIKFHRELRPGDEVLITTEFLYGEGKTSRVRQEMHRLDGTLVAEVTSVSGLLDRTTRRLVANPAAHWRQYAKAPEHLGL</sequence>